<name>A0ABU2NDU9_9PSEU</name>
<dbReference type="InterPro" id="IPR036388">
    <property type="entry name" value="WH-like_DNA-bd_sf"/>
</dbReference>
<dbReference type="SMART" id="SM00849">
    <property type="entry name" value="Lactamase_B"/>
    <property type="match status" value="1"/>
</dbReference>
<accession>A0ABU2NDU9</accession>
<protein>
    <submittedName>
        <fullName evidence="2">MBL fold metallo-hydrolase</fullName>
    </submittedName>
</protein>
<evidence type="ECO:0000313" key="2">
    <source>
        <dbReference type="EMBL" id="MDT0351916.1"/>
    </source>
</evidence>
<gene>
    <name evidence="2" type="ORF">RM445_20525</name>
</gene>
<dbReference type="SUPFAM" id="SSF56281">
    <property type="entry name" value="Metallo-hydrolase/oxidoreductase"/>
    <property type="match status" value="1"/>
</dbReference>
<reference evidence="3" key="1">
    <citation type="submission" date="2023-07" db="EMBL/GenBank/DDBJ databases">
        <title>30 novel species of actinomycetes from the DSMZ collection.</title>
        <authorList>
            <person name="Nouioui I."/>
        </authorList>
    </citation>
    <scope>NUCLEOTIDE SEQUENCE [LARGE SCALE GENOMIC DNA]</scope>
    <source>
        <strain evidence="3">DSM 45834</strain>
    </source>
</reference>
<dbReference type="PANTHER" id="PTHR23131:SF4">
    <property type="entry name" value="METALLO-BETA-LACTAMASE SUPERFAMILY POTEIN"/>
    <property type="match status" value="1"/>
</dbReference>
<dbReference type="InterPro" id="IPR050662">
    <property type="entry name" value="Sec-metab_biosynth-thioest"/>
</dbReference>
<dbReference type="EMBL" id="JAVREJ010000015">
    <property type="protein sequence ID" value="MDT0351916.1"/>
    <property type="molecule type" value="Genomic_DNA"/>
</dbReference>
<dbReference type="Gene3D" id="3.60.15.10">
    <property type="entry name" value="Ribonuclease Z/Hydroxyacylglutathione hydrolase-like"/>
    <property type="match status" value="1"/>
</dbReference>
<evidence type="ECO:0000259" key="1">
    <source>
        <dbReference type="SMART" id="SM00849"/>
    </source>
</evidence>
<keyword evidence="3" id="KW-1185">Reference proteome</keyword>
<dbReference type="Gene3D" id="1.10.10.10">
    <property type="entry name" value="Winged helix-like DNA-binding domain superfamily/Winged helix DNA-binding domain"/>
    <property type="match status" value="1"/>
</dbReference>
<evidence type="ECO:0000313" key="3">
    <source>
        <dbReference type="Proteomes" id="UP001183202"/>
    </source>
</evidence>
<proteinExistence type="predicted"/>
<dbReference type="Pfam" id="PF00753">
    <property type="entry name" value="Lactamase_B"/>
    <property type="match status" value="1"/>
</dbReference>
<dbReference type="InterPro" id="IPR001279">
    <property type="entry name" value="Metallo-B-lactamas"/>
</dbReference>
<feature type="domain" description="Metallo-beta-lactamase" evidence="1">
    <location>
        <begin position="21"/>
        <end position="238"/>
    </location>
</feature>
<sequence>MSEAAEISRIVLPVGVNAVETVNCYVLPDGDRVTVVDCGVWRPDLPDGGLAALEAGLHGAGYGLTDVGRIVVTHAHIDHYGLAGRVMELTGAELAMHALTDLDCEKYRHPDTARARRRDTYADHGVSEAERGDLAHHLTRWLPYLHSVVEASHRLRGGEELTVGGDAWQIVHTPGHSLGHVCLWSPARKTLLSGDHLLPGITPPVTFERGFDADPLRSYLTSLRAIADLRPQTVLPGHGTPFGEPQGRIEAILRTKVRRLEKIRRAIGQQPRSIVELADLLVAKAVLAHQRQLAINETLAHVAYLRWSGVVERRTRPDGVYEWYATADTPLDVTALAAS</sequence>
<dbReference type="Proteomes" id="UP001183202">
    <property type="component" value="Unassembled WGS sequence"/>
</dbReference>
<dbReference type="RefSeq" id="WP_311558412.1">
    <property type="nucleotide sequence ID" value="NZ_JAVREJ010000015.1"/>
</dbReference>
<comment type="caution">
    <text evidence="2">The sequence shown here is derived from an EMBL/GenBank/DDBJ whole genome shotgun (WGS) entry which is preliminary data.</text>
</comment>
<dbReference type="PANTHER" id="PTHR23131">
    <property type="entry name" value="ENDORIBONUCLEASE LACTB2"/>
    <property type="match status" value="1"/>
</dbReference>
<organism evidence="2 3">
    <name type="scientific">Pseudonocardia charpentierae</name>
    <dbReference type="NCBI Taxonomy" id="3075545"/>
    <lineage>
        <taxon>Bacteria</taxon>
        <taxon>Bacillati</taxon>
        <taxon>Actinomycetota</taxon>
        <taxon>Actinomycetes</taxon>
        <taxon>Pseudonocardiales</taxon>
        <taxon>Pseudonocardiaceae</taxon>
        <taxon>Pseudonocardia</taxon>
    </lineage>
</organism>
<dbReference type="InterPro" id="IPR036866">
    <property type="entry name" value="RibonucZ/Hydroxyglut_hydro"/>
</dbReference>